<dbReference type="GeneID" id="93485400"/>
<organism evidence="4 5">
    <name type="scientific">Negativicoccus succinicivorans</name>
    <dbReference type="NCBI Taxonomy" id="620903"/>
    <lineage>
        <taxon>Bacteria</taxon>
        <taxon>Bacillati</taxon>
        <taxon>Bacillota</taxon>
        <taxon>Negativicutes</taxon>
        <taxon>Veillonellales</taxon>
        <taxon>Veillonellaceae</taxon>
        <taxon>Negativicoccus</taxon>
    </lineage>
</organism>
<comment type="caution">
    <text evidence="4">The sequence shown here is derived from an EMBL/GenBank/DDBJ whole genome shotgun (WGS) entry which is preliminary data.</text>
</comment>
<dbReference type="RefSeq" id="WP_159822035.1">
    <property type="nucleotide sequence ID" value="NZ_CABWNB010000001.1"/>
</dbReference>
<dbReference type="EMBL" id="JACHHI010000001">
    <property type="protein sequence ID" value="MBB6477093.1"/>
    <property type="molecule type" value="Genomic_DNA"/>
</dbReference>
<dbReference type="InterPro" id="IPR052913">
    <property type="entry name" value="Glycopeptide_resist_protein"/>
</dbReference>
<keyword evidence="2" id="KW-0472">Membrane</keyword>
<evidence type="ECO:0000313" key="5">
    <source>
        <dbReference type="Proteomes" id="UP000591941"/>
    </source>
</evidence>
<feature type="compositionally biased region" description="Basic and acidic residues" evidence="1">
    <location>
        <begin position="452"/>
        <end position="472"/>
    </location>
</feature>
<dbReference type="InterPro" id="IPR007391">
    <property type="entry name" value="Vancomycin_resist_VanW"/>
</dbReference>
<feature type="transmembrane region" description="Helical" evidence="2">
    <location>
        <begin position="7"/>
        <end position="26"/>
    </location>
</feature>
<evidence type="ECO:0000259" key="3">
    <source>
        <dbReference type="Pfam" id="PF12229"/>
    </source>
</evidence>
<feature type="domain" description="YoaR-like putative peptidoglycan binding" evidence="3">
    <location>
        <begin position="76"/>
        <end position="174"/>
    </location>
</feature>
<evidence type="ECO:0000256" key="2">
    <source>
        <dbReference type="SAM" id="Phobius"/>
    </source>
</evidence>
<dbReference type="AlphaFoldDB" id="A0A841R035"/>
<keyword evidence="2" id="KW-1133">Transmembrane helix</keyword>
<name>A0A841R035_9FIRM</name>
<keyword evidence="2" id="KW-0812">Transmembrane</keyword>
<evidence type="ECO:0000256" key="1">
    <source>
        <dbReference type="SAM" id="MobiDB-lite"/>
    </source>
</evidence>
<accession>A0A841R035</accession>
<dbReference type="Proteomes" id="UP000591941">
    <property type="component" value="Unassembled WGS sequence"/>
</dbReference>
<protein>
    <submittedName>
        <fullName evidence="4">Vancomycin resistance protein YoaR</fullName>
    </submittedName>
</protein>
<dbReference type="InterPro" id="IPR022029">
    <property type="entry name" value="YoaR-like_PG-bd"/>
</dbReference>
<reference evidence="4 5" key="1">
    <citation type="submission" date="2020-08" db="EMBL/GenBank/DDBJ databases">
        <title>Genomic Encyclopedia of Type Strains, Phase IV (KMG-IV): sequencing the most valuable type-strain genomes for metagenomic binning, comparative biology and taxonomic classification.</title>
        <authorList>
            <person name="Goeker M."/>
        </authorList>
    </citation>
    <scope>NUCLEOTIDE SEQUENCE [LARGE SCALE GENOMIC DNA]</scope>
    <source>
        <strain evidence="4 5">DSM 21255</strain>
    </source>
</reference>
<dbReference type="OrthoDB" id="9797191at2"/>
<evidence type="ECO:0000313" key="4">
    <source>
        <dbReference type="EMBL" id="MBB6477093.1"/>
    </source>
</evidence>
<sequence length="472" mass="51568">MKKNTMIVAGVVAGIMLVLIFFPLFVNGTSGVVRGVKLQDRDVSGWQAEGLQRYLAEQNNKYENAALNLTYQTYTWSIPMRDLKLAINAEKTAAAVSSYGRTGSWFRQWWEQWQSYLNPVQMNCTVAYDVAHLNEILRAKVDELAAPPRNASVSFNEAGDVVIETEKPCLILDYVQVAKVAEKKINAQDFSPLILQPSQVDLPTLRKEQLASINAILGEYTTYYGGDENRSANIYKGSAAVSGALLAPGETFSFNDTTGLRTYEAGYLSAPVFINGELVPDAGGGICQVSTTMFNAVLLAGLDVVQRTPHFAPVGYTEIGRDATVADNSIDFIWVNSAKSPVYVMATAGGGAINVKILGNSDDRPSGVAITTEPAKVLPHEKKEIVVNDQKEDVIEEEGHDGYSVVVHRRVSWSDGRALTDTFYSVYDPVTTITKLSPQEAQKRVASLAKATMEHKPGKGREASEAKNRIQT</sequence>
<dbReference type="Pfam" id="PF12229">
    <property type="entry name" value="PG_binding_4"/>
    <property type="match status" value="1"/>
</dbReference>
<gene>
    <name evidence="4" type="ORF">HNR45_000115</name>
</gene>
<feature type="region of interest" description="Disordered" evidence="1">
    <location>
        <begin position="448"/>
        <end position="472"/>
    </location>
</feature>
<proteinExistence type="predicted"/>
<keyword evidence="5" id="KW-1185">Reference proteome</keyword>
<dbReference type="PANTHER" id="PTHR35788:SF1">
    <property type="entry name" value="EXPORTED PROTEIN"/>
    <property type="match status" value="1"/>
</dbReference>
<dbReference type="PANTHER" id="PTHR35788">
    <property type="entry name" value="EXPORTED PROTEIN-RELATED"/>
    <property type="match status" value="1"/>
</dbReference>
<dbReference type="Pfam" id="PF04294">
    <property type="entry name" value="VanW"/>
    <property type="match status" value="1"/>
</dbReference>